<evidence type="ECO:0000259" key="11">
    <source>
        <dbReference type="Pfam" id="PF03104"/>
    </source>
</evidence>
<dbReference type="Pfam" id="PF03104">
    <property type="entry name" value="DNA_pol_B_exo1"/>
    <property type="match status" value="1"/>
</dbReference>
<dbReference type="Gene3D" id="3.30.420.10">
    <property type="entry name" value="Ribonuclease H-like superfamily/Ribonuclease H"/>
    <property type="match status" value="1"/>
</dbReference>
<keyword evidence="5" id="KW-0378">Hydrolase</keyword>
<evidence type="ECO:0000256" key="9">
    <source>
        <dbReference type="ARBA" id="ARBA00049244"/>
    </source>
</evidence>
<dbReference type="Pfam" id="PF00136">
    <property type="entry name" value="DNA_pol_B"/>
    <property type="match status" value="1"/>
</dbReference>
<dbReference type="GO" id="GO:0039693">
    <property type="term" value="P:viral DNA genome replication"/>
    <property type="evidence" value="ECO:0007669"/>
    <property type="project" value="UniProtKB-KW"/>
</dbReference>
<evidence type="ECO:0000256" key="2">
    <source>
        <dbReference type="ARBA" id="ARBA00022679"/>
    </source>
</evidence>
<dbReference type="GO" id="GO:0004518">
    <property type="term" value="F:nuclease activity"/>
    <property type="evidence" value="ECO:0007669"/>
    <property type="project" value="UniProtKB-KW"/>
</dbReference>
<evidence type="ECO:0000256" key="5">
    <source>
        <dbReference type="ARBA" id="ARBA00022801"/>
    </source>
</evidence>
<dbReference type="EMBL" id="AP019524">
    <property type="protein sequence ID" value="BBI90628.1"/>
    <property type="molecule type" value="Genomic_DNA"/>
</dbReference>
<evidence type="ECO:0000256" key="7">
    <source>
        <dbReference type="ARBA" id="ARBA00023109"/>
    </source>
</evidence>
<dbReference type="GeneID" id="55803041"/>
<feature type="domain" description="DNA-directed DNA polymerase family B multifunctional" evidence="10">
    <location>
        <begin position="359"/>
        <end position="469"/>
    </location>
</feature>
<dbReference type="KEGG" id="vg:55803041"/>
<protein>
    <recommendedName>
        <fullName evidence="1">DNA-directed DNA polymerase</fullName>
        <ecNumber evidence="1">2.7.7.7</ecNumber>
    </recommendedName>
</protein>
<sequence>MLINVTQQDASVTLSYVKNNLIEVKTYPVYQYNGIGTYDYRIARYDGDPDIVNNLVHYKDDKKVKRVMSYKFDFDTLREFITQVIPEEDRNEIFTLEMPGAYKCDIEIAVGDGEIFPDPYLAEMVIDSIQITAPNLNTVTITCNPRVKKAGTPEGDKQINDIEDAINKHFEQVDFVKTLTDRIKYSHIVYDTETEMLERWWRLINTTLHAVGFWNGSGFDVPYLWNRCKKLGVDVGMGSPTGEVSNREMWCRHRHIVDDMQIVENFSHDLGTKQSLSLDYISNRIFGVGKIPYDGSFSDLYNGCIIRYMTYGAVDTILQQLIEQNRKYSAGSEAMAYYCKIPIVDVGKTTALVHAVIWDELYKQGKINAEEYFKKEKTPYGGGFVKQPTRKFCMYPVGVDFSALYPRVIQTCNISFENYMGRVRDKKHAEELRAQGYFVAVSGNYYKNDKTYCLKSVQDKFLSERYLYKDLQFAIWQEVVPTLEAELKRRGINPKKL</sequence>
<dbReference type="GO" id="GO:0016787">
    <property type="term" value="F:hydrolase activity"/>
    <property type="evidence" value="ECO:0007669"/>
    <property type="project" value="UniProtKB-KW"/>
</dbReference>
<dbReference type="GO" id="GO:0003887">
    <property type="term" value="F:DNA-directed DNA polymerase activity"/>
    <property type="evidence" value="ECO:0007669"/>
    <property type="project" value="UniProtKB-KW"/>
</dbReference>
<evidence type="ECO:0000259" key="10">
    <source>
        <dbReference type="Pfam" id="PF00136"/>
    </source>
</evidence>
<evidence type="ECO:0000256" key="6">
    <source>
        <dbReference type="ARBA" id="ARBA00022932"/>
    </source>
</evidence>
<dbReference type="InterPro" id="IPR006134">
    <property type="entry name" value="DNA-dir_DNA_pol_B_multi_dom"/>
</dbReference>
<accession>A0A5S9HXM7</accession>
<dbReference type="InterPro" id="IPR043502">
    <property type="entry name" value="DNA/RNA_pol_sf"/>
</dbReference>
<dbReference type="RefSeq" id="YP_009873920.1">
    <property type="nucleotide sequence ID" value="NC_049340.1"/>
</dbReference>
<dbReference type="PANTHER" id="PTHR10322">
    <property type="entry name" value="DNA POLYMERASE CATALYTIC SUBUNIT"/>
    <property type="match status" value="1"/>
</dbReference>
<dbReference type="InterPro" id="IPR012337">
    <property type="entry name" value="RNaseH-like_sf"/>
</dbReference>
<keyword evidence="6" id="KW-0239">DNA-directed DNA polymerase</keyword>
<keyword evidence="7" id="KW-0235">DNA replication</keyword>
<dbReference type="InterPro" id="IPR006133">
    <property type="entry name" value="DNA-dir_DNA_pol_B_exonuc"/>
</dbReference>
<dbReference type="GO" id="GO:0006261">
    <property type="term" value="P:DNA-templated DNA replication"/>
    <property type="evidence" value="ECO:0007669"/>
    <property type="project" value="TreeGrafter"/>
</dbReference>
<dbReference type="PANTHER" id="PTHR10322:SF23">
    <property type="entry name" value="DNA POLYMERASE DELTA CATALYTIC SUBUNIT"/>
    <property type="match status" value="1"/>
</dbReference>
<organism evidence="12 13">
    <name type="scientific">Tenacibaculum phage PTm1</name>
    <dbReference type="NCBI Taxonomy" id="2547425"/>
    <lineage>
        <taxon>Viruses</taxon>
        <taxon>Duplodnaviria</taxon>
        <taxon>Heunggongvirae</taxon>
        <taxon>Uroviricota</taxon>
        <taxon>Caudoviricetes</taxon>
        <taxon>Shirahamavirus</taxon>
        <taxon>Shirahamavirus PTm1</taxon>
    </lineage>
</organism>
<evidence type="ECO:0000313" key="13">
    <source>
        <dbReference type="Proteomes" id="UP000422648"/>
    </source>
</evidence>
<reference evidence="12 13" key="1">
    <citation type="journal article" date="2019" name="Arch. Virol.">
        <title>A novel jumbo Tenacibaculum maritimum lytic phage with head-fiber-like appendages.</title>
        <authorList>
            <person name="Kawato Y."/>
            <person name="Istiqomah I."/>
            <person name="Gaafar A.Y."/>
            <person name="Hanaoka M."/>
            <person name="Ishimaru K."/>
            <person name="Yasuike M."/>
            <person name="Nishiki I."/>
            <person name="Nakamura Y."/>
            <person name="Fujiwara A."/>
            <person name="Nakai T."/>
        </authorList>
    </citation>
    <scope>NUCLEOTIDE SEQUENCE [LARGE SCALE GENOMIC DNA]</scope>
    <source>
        <strain evidence="12 13">PTm1</strain>
    </source>
</reference>
<keyword evidence="7" id="KW-1194">Viral DNA replication</keyword>
<keyword evidence="3" id="KW-0548">Nucleotidyltransferase</keyword>
<dbReference type="Proteomes" id="UP000422648">
    <property type="component" value="Segment"/>
</dbReference>
<proteinExistence type="predicted"/>
<evidence type="ECO:0000256" key="1">
    <source>
        <dbReference type="ARBA" id="ARBA00012417"/>
    </source>
</evidence>
<dbReference type="InterPro" id="IPR050240">
    <property type="entry name" value="DNA_pol_type-B"/>
</dbReference>
<evidence type="ECO:0000256" key="4">
    <source>
        <dbReference type="ARBA" id="ARBA00022722"/>
    </source>
</evidence>
<feature type="domain" description="DNA-directed DNA polymerase family B exonuclease" evidence="11">
    <location>
        <begin position="177"/>
        <end position="233"/>
    </location>
</feature>
<dbReference type="InterPro" id="IPR036397">
    <property type="entry name" value="RNaseH_sf"/>
</dbReference>
<dbReference type="SUPFAM" id="SSF56672">
    <property type="entry name" value="DNA/RNA polymerases"/>
    <property type="match status" value="1"/>
</dbReference>
<keyword evidence="13" id="KW-1185">Reference proteome</keyword>
<evidence type="ECO:0000256" key="8">
    <source>
        <dbReference type="ARBA" id="ARBA00023125"/>
    </source>
</evidence>
<evidence type="ECO:0000256" key="3">
    <source>
        <dbReference type="ARBA" id="ARBA00022695"/>
    </source>
</evidence>
<evidence type="ECO:0000313" key="12">
    <source>
        <dbReference type="EMBL" id="BBI90628.1"/>
    </source>
</evidence>
<dbReference type="GO" id="GO:0000166">
    <property type="term" value="F:nucleotide binding"/>
    <property type="evidence" value="ECO:0007669"/>
    <property type="project" value="InterPro"/>
</dbReference>
<dbReference type="SUPFAM" id="SSF53098">
    <property type="entry name" value="Ribonuclease H-like"/>
    <property type="match status" value="1"/>
</dbReference>
<name>A0A5S9HXM7_9CAUD</name>
<keyword evidence="4" id="KW-0540">Nuclease</keyword>
<dbReference type="EC" id="2.7.7.7" evidence="1"/>
<comment type="catalytic activity">
    <reaction evidence="9">
        <text>DNA(n) + a 2'-deoxyribonucleoside 5'-triphosphate = DNA(n+1) + diphosphate</text>
        <dbReference type="Rhea" id="RHEA:22508"/>
        <dbReference type="Rhea" id="RHEA-COMP:17339"/>
        <dbReference type="Rhea" id="RHEA-COMP:17340"/>
        <dbReference type="ChEBI" id="CHEBI:33019"/>
        <dbReference type="ChEBI" id="CHEBI:61560"/>
        <dbReference type="ChEBI" id="CHEBI:173112"/>
        <dbReference type="EC" id="2.7.7.7"/>
    </reaction>
</comment>
<dbReference type="Gene3D" id="3.90.1600.10">
    <property type="entry name" value="Palm domain of DNA polymerase"/>
    <property type="match status" value="1"/>
</dbReference>
<dbReference type="InterPro" id="IPR023211">
    <property type="entry name" value="DNA_pol_palm_dom_sf"/>
</dbReference>
<keyword evidence="2" id="KW-0808">Transferase</keyword>
<keyword evidence="8" id="KW-0238">DNA-binding</keyword>
<dbReference type="GO" id="GO:0003677">
    <property type="term" value="F:DNA binding"/>
    <property type="evidence" value="ECO:0007669"/>
    <property type="project" value="UniProtKB-KW"/>
</dbReference>